<comment type="caution">
    <text evidence="1">The sequence shown here is derived from an EMBL/GenBank/DDBJ whole genome shotgun (WGS) entry which is preliminary data.</text>
</comment>
<sequence>MSGGGVALGMRRGFAGVAGGPSRWGWVITLRWRGCFAGVAGESLFVRATKSNQKARRCRWPSIPRRQGFKRLWTPATVVSGSTLLRYVSQNLCLARHDFWTIPKTDSGTAFQHGQWWDAFGCAARTSSSGGKLISVAGARVPVPVPDVLSLRACIGRHRHRGVVRPGPACSDLSSARSAAEGDQTISPAAGATNACRARSISAVIPLTVVRHAAGSGNPL</sequence>
<evidence type="ECO:0000313" key="2">
    <source>
        <dbReference type="Proteomes" id="UP000672657"/>
    </source>
</evidence>
<organism evidence="1 2">
    <name type="scientific">Cupriavidus numazuensis</name>
    <dbReference type="NCBI Taxonomy" id="221992"/>
    <lineage>
        <taxon>Bacteria</taxon>
        <taxon>Pseudomonadati</taxon>
        <taxon>Pseudomonadota</taxon>
        <taxon>Betaproteobacteria</taxon>
        <taxon>Burkholderiales</taxon>
        <taxon>Burkholderiaceae</taxon>
        <taxon>Cupriavidus</taxon>
    </lineage>
</organism>
<dbReference type="EMBL" id="CAJPVI010000007">
    <property type="protein sequence ID" value="CAG2138560.1"/>
    <property type="molecule type" value="Genomic_DNA"/>
</dbReference>
<dbReference type="Proteomes" id="UP000672657">
    <property type="component" value="Unassembled WGS sequence"/>
</dbReference>
<accession>A0ABM8TDT7</accession>
<protein>
    <recommendedName>
        <fullName evidence="3">Transposase</fullName>
    </recommendedName>
</protein>
<gene>
    <name evidence="1" type="ORF">LMG26411_01578</name>
</gene>
<reference evidence="1 2" key="1">
    <citation type="submission" date="2021-03" db="EMBL/GenBank/DDBJ databases">
        <authorList>
            <person name="Peeters C."/>
        </authorList>
    </citation>
    <scope>NUCLEOTIDE SEQUENCE [LARGE SCALE GENOMIC DNA]</scope>
    <source>
        <strain evidence="1 2">LMG 26411</strain>
    </source>
</reference>
<keyword evidence="2" id="KW-1185">Reference proteome</keyword>
<evidence type="ECO:0000313" key="1">
    <source>
        <dbReference type="EMBL" id="CAG2138560.1"/>
    </source>
</evidence>
<name>A0ABM8TDT7_9BURK</name>
<proteinExistence type="predicted"/>
<evidence type="ECO:0008006" key="3">
    <source>
        <dbReference type="Google" id="ProtNLM"/>
    </source>
</evidence>